<name>A0A8F5BPY0_SACSH</name>
<dbReference type="AlphaFoldDB" id="A0A8F5BPY0"/>
<organism evidence="2 3">
    <name type="scientific">Saccharolobus shibatae (strain ATCC 51178 / DSM 5389 / JCM 8931 / NBRC 15437 / B12)</name>
    <name type="common">Sulfolobus shibatae</name>
    <dbReference type="NCBI Taxonomy" id="523848"/>
    <lineage>
        <taxon>Archaea</taxon>
        <taxon>Thermoproteota</taxon>
        <taxon>Thermoprotei</taxon>
        <taxon>Sulfolobales</taxon>
        <taxon>Sulfolobaceae</taxon>
        <taxon>Saccharolobus</taxon>
    </lineage>
</organism>
<feature type="transmembrane region" description="Helical" evidence="1">
    <location>
        <begin position="42"/>
        <end position="61"/>
    </location>
</feature>
<evidence type="ECO:0000313" key="3">
    <source>
        <dbReference type="Proteomes" id="UP000694018"/>
    </source>
</evidence>
<dbReference type="KEGG" id="sshi:J5U23_02182"/>
<accession>A0A8F5BPY0</accession>
<dbReference type="EMBL" id="CP077717">
    <property type="protein sequence ID" value="QXJ29313.1"/>
    <property type="molecule type" value="Genomic_DNA"/>
</dbReference>
<gene>
    <name evidence="2" type="ORF">J5U23_02182</name>
</gene>
<keyword evidence="1" id="KW-0812">Transmembrane</keyword>
<protein>
    <submittedName>
        <fullName evidence="2">Uncharacterized protein</fullName>
    </submittedName>
</protein>
<sequence>MNLEIDLREIKFFTYEELVRSFAWEIPRLADIATFNAVLKSLFGILLIMLILVDKFIFLLIDYY</sequence>
<keyword evidence="1" id="KW-1133">Transmembrane helix</keyword>
<keyword evidence="1" id="KW-0472">Membrane</keyword>
<evidence type="ECO:0000313" key="2">
    <source>
        <dbReference type="EMBL" id="QXJ29313.1"/>
    </source>
</evidence>
<evidence type="ECO:0000256" key="1">
    <source>
        <dbReference type="SAM" id="Phobius"/>
    </source>
</evidence>
<dbReference type="Proteomes" id="UP000694018">
    <property type="component" value="Chromosome"/>
</dbReference>
<reference evidence="2" key="1">
    <citation type="journal article" date="2021" name="Environ. Microbiol.">
        <title>New insights into the diversity and evolution of the archaeal mobilome from three complete genomes of Saccharolobus shibatae.</title>
        <authorList>
            <person name="Medvedeva S."/>
            <person name="Brandt D."/>
            <person name="Cvirkaite-Krupovic V."/>
            <person name="Liu Y."/>
            <person name="Severinov K."/>
            <person name="Ishino S."/>
            <person name="Ishino Y."/>
            <person name="Prangishvili D."/>
            <person name="Kalinowski J."/>
            <person name="Krupovic M."/>
        </authorList>
    </citation>
    <scope>NUCLEOTIDE SEQUENCE</scope>
    <source>
        <strain evidence="2">B12</strain>
    </source>
</reference>
<proteinExistence type="predicted"/>